<dbReference type="PANTHER" id="PTHR30558">
    <property type="entry name" value="EXBD MEMBRANE COMPONENT OF PMF-DRIVEN MACROMOLECULE IMPORT SYSTEM"/>
    <property type="match status" value="1"/>
</dbReference>
<evidence type="ECO:0000256" key="3">
    <source>
        <dbReference type="ARBA" id="ARBA00022475"/>
    </source>
</evidence>
<keyword evidence="5" id="KW-1133">Transmembrane helix</keyword>
<evidence type="ECO:0000256" key="1">
    <source>
        <dbReference type="ARBA" id="ARBA00004162"/>
    </source>
</evidence>
<evidence type="ECO:0000313" key="8">
    <source>
        <dbReference type="EMBL" id="BCV46837.1"/>
    </source>
</evidence>
<keyword evidence="7" id="KW-0813">Transport</keyword>
<protein>
    <submittedName>
        <fullName evidence="8">Uncharacterized protein</fullName>
    </submittedName>
</protein>
<keyword evidence="4 7" id="KW-0812">Transmembrane</keyword>
<dbReference type="AlphaFoldDB" id="A0A5N5TZ14"/>
<keyword evidence="7" id="KW-0653">Protein transport</keyword>
<gene>
    <name evidence="8" type="ORF">TUM17379_38550</name>
</gene>
<evidence type="ECO:0000313" key="9">
    <source>
        <dbReference type="Proteomes" id="UP000825078"/>
    </source>
</evidence>
<dbReference type="Gene3D" id="3.30.420.270">
    <property type="match status" value="1"/>
</dbReference>
<dbReference type="EMBL" id="AP024613">
    <property type="protein sequence ID" value="BCV46837.1"/>
    <property type="molecule type" value="Genomic_DNA"/>
</dbReference>
<evidence type="ECO:0000256" key="7">
    <source>
        <dbReference type="RuleBase" id="RU003879"/>
    </source>
</evidence>
<accession>A0A5N5TZ14</accession>
<organism evidence="8 9">
    <name type="scientific">Shewanella algae</name>
    <dbReference type="NCBI Taxonomy" id="38313"/>
    <lineage>
        <taxon>Bacteria</taxon>
        <taxon>Pseudomonadati</taxon>
        <taxon>Pseudomonadota</taxon>
        <taxon>Gammaproteobacteria</taxon>
        <taxon>Alteromonadales</taxon>
        <taxon>Shewanellaceae</taxon>
        <taxon>Shewanella</taxon>
    </lineage>
</organism>
<keyword evidence="6" id="KW-0472">Membrane</keyword>
<evidence type="ECO:0000256" key="4">
    <source>
        <dbReference type="ARBA" id="ARBA00022692"/>
    </source>
</evidence>
<dbReference type="GeneID" id="93810969"/>
<sequence>MQFKHTDDQGTEANVDLTPLIDVVFILLIFFILSASFQKTQSLELERPTAQVQDNQDKRAILISIDKHNVIWLEQQAVKAVELPARLKHTLASSEQSSAIIEVDKHVTSGKLIEVVDKVRIAGVNNVAVATQDPS</sequence>
<comment type="similarity">
    <text evidence="2 7">Belongs to the ExbD/TolR family.</text>
</comment>
<comment type="subcellular location">
    <subcellularLocation>
        <location evidence="1">Cell membrane</location>
        <topology evidence="1">Single-pass membrane protein</topology>
    </subcellularLocation>
    <subcellularLocation>
        <location evidence="7">Cell membrane</location>
        <topology evidence="7">Single-pass type II membrane protein</topology>
    </subcellularLocation>
</comment>
<evidence type="ECO:0000256" key="2">
    <source>
        <dbReference type="ARBA" id="ARBA00005811"/>
    </source>
</evidence>
<keyword evidence="3" id="KW-1003">Cell membrane</keyword>
<proteinExistence type="inferred from homology"/>
<evidence type="ECO:0000256" key="5">
    <source>
        <dbReference type="ARBA" id="ARBA00022989"/>
    </source>
</evidence>
<dbReference type="InterPro" id="IPR003400">
    <property type="entry name" value="ExbD"/>
</dbReference>
<name>A0A5N5TZ14_9GAMM</name>
<dbReference type="Proteomes" id="UP000825078">
    <property type="component" value="Chromosome"/>
</dbReference>
<dbReference type="GO" id="GO:0015031">
    <property type="term" value="P:protein transport"/>
    <property type="evidence" value="ECO:0007669"/>
    <property type="project" value="UniProtKB-KW"/>
</dbReference>
<dbReference type="RefSeq" id="WP_025011347.1">
    <property type="nucleotide sequence ID" value="NZ_AP024610.1"/>
</dbReference>
<dbReference type="GO" id="GO:0005886">
    <property type="term" value="C:plasma membrane"/>
    <property type="evidence" value="ECO:0007669"/>
    <property type="project" value="UniProtKB-SubCell"/>
</dbReference>
<dbReference type="GO" id="GO:0022857">
    <property type="term" value="F:transmembrane transporter activity"/>
    <property type="evidence" value="ECO:0007669"/>
    <property type="project" value="InterPro"/>
</dbReference>
<evidence type="ECO:0000256" key="6">
    <source>
        <dbReference type="ARBA" id="ARBA00023136"/>
    </source>
</evidence>
<dbReference type="PANTHER" id="PTHR30558:SF13">
    <property type="entry name" value="BIOPOLYMER TRANSPORT PROTEIN EXBD2"/>
    <property type="match status" value="1"/>
</dbReference>
<reference evidence="8" key="1">
    <citation type="submission" date="2021-05" db="EMBL/GenBank/DDBJ databases">
        <title>Molecular characterization for Shewanella algae harboring chromosomal blaOXA-55-like strains isolated from clinical and environment sample.</title>
        <authorList>
            <person name="Ohama Y."/>
            <person name="Aoki K."/>
            <person name="Harada S."/>
            <person name="Moriya K."/>
            <person name="Ishii Y."/>
            <person name="Tateda K."/>
        </authorList>
    </citation>
    <scope>NUCLEOTIDE SEQUENCE</scope>
    <source>
        <strain evidence="8">TUM17379</strain>
    </source>
</reference>
<dbReference type="Pfam" id="PF02472">
    <property type="entry name" value="ExbD"/>
    <property type="match status" value="1"/>
</dbReference>